<dbReference type="SMART" id="SM00131">
    <property type="entry name" value="KU"/>
    <property type="match status" value="2"/>
</dbReference>
<dbReference type="SMART" id="SM00089">
    <property type="entry name" value="PKD"/>
    <property type="match status" value="1"/>
</dbReference>
<dbReference type="Proteomes" id="UP000648918">
    <property type="component" value="Unassembled WGS sequence"/>
</dbReference>
<dbReference type="CDD" id="cd00112">
    <property type="entry name" value="LDLa"/>
    <property type="match status" value="1"/>
</dbReference>
<evidence type="ECO:0000256" key="3">
    <source>
        <dbReference type="ARBA" id="ARBA00022729"/>
    </source>
</evidence>
<protein>
    <submittedName>
        <fullName evidence="13">SPIT1 inhibitor</fullName>
    </submittedName>
</protein>
<feature type="signal peptide" evidence="10">
    <location>
        <begin position="1"/>
        <end position="19"/>
    </location>
</feature>
<dbReference type="Gene3D" id="4.10.410.10">
    <property type="entry name" value="Pancreatic trypsin inhibitor Kunitz domain"/>
    <property type="match status" value="2"/>
</dbReference>
<comment type="caution">
    <text evidence="13">The sequence shown here is derived from an EMBL/GenBank/DDBJ whole genome shotgun (WGS) entry which is preliminary data.</text>
</comment>
<evidence type="ECO:0000313" key="13">
    <source>
        <dbReference type="EMBL" id="NXD80769.1"/>
    </source>
</evidence>
<evidence type="ECO:0000256" key="10">
    <source>
        <dbReference type="SAM" id="SignalP"/>
    </source>
</evidence>
<proteinExistence type="predicted"/>
<accession>A0A851YWS2</accession>
<dbReference type="CDD" id="cd22623">
    <property type="entry name" value="Kunitz_HAI1_1-like"/>
    <property type="match status" value="1"/>
</dbReference>
<evidence type="ECO:0000256" key="4">
    <source>
        <dbReference type="ARBA" id="ARBA00022989"/>
    </source>
</evidence>
<dbReference type="InterPro" id="IPR036055">
    <property type="entry name" value="LDL_receptor-like_sf"/>
</dbReference>
<feature type="disulfide bond" evidence="8">
    <location>
        <begin position="350"/>
        <end position="365"/>
    </location>
</feature>
<dbReference type="SUPFAM" id="SSF57424">
    <property type="entry name" value="LDL receptor-like module"/>
    <property type="match status" value="1"/>
</dbReference>
<evidence type="ECO:0000256" key="7">
    <source>
        <dbReference type="ARBA" id="ARBA00023180"/>
    </source>
</evidence>
<dbReference type="GO" id="GO:0005886">
    <property type="term" value="C:plasma membrane"/>
    <property type="evidence" value="ECO:0007669"/>
    <property type="project" value="TreeGrafter"/>
</dbReference>
<dbReference type="EMBL" id="WBNJ01000131">
    <property type="protein sequence ID" value="NXD80769.1"/>
    <property type="molecule type" value="Genomic_DNA"/>
</dbReference>
<dbReference type="Gene3D" id="4.10.400.10">
    <property type="entry name" value="Low-density Lipoprotein Receptor"/>
    <property type="match status" value="1"/>
</dbReference>
<dbReference type="GO" id="GO:0008544">
    <property type="term" value="P:epidermis development"/>
    <property type="evidence" value="ECO:0007669"/>
    <property type="project" value="TreeGrafter"/>
</dbReference>
<keyword evidence="5 9" id="KW-0472">Membrane</keyword>
<dbReference type="GO" id="GO:0004867">
    <property type="term" value="F:serine-type endopeptidase inhibitor activity"/>
    <property type="evidence" value="ECO:0007669"/>
    <property type="project" value="InterPro"/>
</dbReference>
<dbReference type="InterPro" id="IPR002223">
    <property type="entry name" value="Kunitz_BPTI"/>
</dbReference>
<feature type="transmembrane region" description="Helical" evidence="9">
    <location>
        <begin position="465"/>
        <end position="487"/>
    </location>
</feature>
<dbReference type="SUPFAM" id="SSF49299">
    <property type="entry name" value="PKD domain"/>
    <property type="match status" value="1"/>
</dbReference>
<dbReference type="PROSITE" id="PS00280">
    <property type="entry name" value="BPTI_KUNITZ_1"/>
    <property type="match status" value="2"/>
</dbReference>
<dbReference type="GO" id="GO:0030198">
    <property type="term" value="P:extracellular matrix organization"/>
    <property type="evidence" value="ECO:0007669"/>
    <property type="project" value="TreeGrafter"/>
</dbReference>
<dbReference type="GO" id="GO:0060429">
    <property type="term" value="P:epithelium development"/>
    <property type="evidence" value="ECO:0007669"/>
    <property type="project" value="TreeGrafter"/>
</dbReference>
<reference evidence="13" key="1">
    <citation type="submission" date="2019-09" db="EMBL/GenBank/DDBJ databases">
        <title>Bird 10,000 Genomes (B10K) Project - Family phase.</title>
        <authorList>
            <person name="Zhang G."/>
        </authorList>
    </citation>
    <scope>NUCLEOTIDE SEQUENCE</scope>
    <source>
        <strain evidence="13">B10K-DU-024-03</strain>
        <tissue evidence="13">Muscle</tissue>
    </source>
</reference>
<keyword evidence="14" id="KW-1185">Reference proteome</keyword>
<feature type="disulfide bond" evidence="8">
    <location>
        <begin position="331"/>
        <end position="343"/>
    </location>
</feature>
<feature type="disulfide bond" evidence="8">
    <location>
        <begin position="338"/>
        <end position="356"/>
    </location>
</feature>
<dbReference type="PROSITE" id="PS01209">
    <property type="entry name" value="LDLRA_1"/>
    <property type="match status" value="1"/>
</dbReference>
<keyword evidence="3 10" id="KW-0732">Signal</keyword>
<feature type="chain" id="PRO_5032287232" evidence="10">
    <location>
        <begin position="20"/>
        <end position="525"/>
    </location>
</feature>
<feature type="domain" description="BPTI/Kunitz inhibitor" evidence="11">
    <location>
        <begin position="387"/>
        <end position="437"/>
    </location>
</feature>
<feature type="domain" description="MANSC" evidence="12">
    <location>
        <begin position="70"/>
        <end position="153"/>
    </location>
</feature>
<dbReference type="PROSITE" id="PS50279">
    <property type="entry name" value="BPTI_KUNITZ_2"/>
    <property type="match status" value="2"/>
</dbReference>
<dbReference type="Pfam" id="PF07502">
    <property type="entry name" value="MANEC"/>
    <property type="match status" value="1"/>
</dbReference>
<keyword evidence="6 8" id="KW-1015">Disulfide bond</keyword>
<dbReference type="CDD" id="cd00146">
    <property type="entry name" value="PKD"/>
    <property type="match status" value="1"/>
</dbReference>
<dbReference type="InterPro" id="IPR023415">
    <property type="entry name" value="LDLR_class-A_CS"/>
</dbReference>
<dbReference type="Pfam" id="PF00057">
    <property type="entry name" value="Ldl_recept_a"/>
    <property type="match status" value="1"/>
</dbReference>
<feature type="non-terminal residue" evidence="13">
    <location>
        <position position="1"/>
    </location>
</feature>
<dbReference type="SUPFAM" id="SSF57362">
    <property type="entry name" value="BPTI-like"/>
    <property type="match status" value="2"/>
</dbReference>
<feature type="domain" description="BPTI/Kunitz inhibitor" evidence="11">
    <location>
        <begin position="271"/>
        <end position="321"/>
    </location>
</feature>
<dbReference type="InterPro" id="IPR013980">
    <property type="entry name" value="MANSC_dom"/>
</dbReference>
<evidence type="ECO:0000313" key="14">
    <source>
        <dbReference type="Proteomes" id="UP000648918"/>
    </source>
</evidence>
<keyword evidence="4 9" id="KW-1133">Transmembrane helix</keyword>
<evidence type="ECO:0000256" key="9">
    <source>
        <dbReference type="SAM" id="Phobius"/>
    </source>
</evidence>
<dbReference type="InterPro" id="IPR036880">
    <property type="entry name" value="Kunitz_BPTI_sf"/>
</dbReference>
<evidence type="ECO:0000256" key="2">
    <source>
        <dbReference type="ARBA" id="ARBA00022692"/>
    </source>
</evidence>
<gene>
    <name evidence="13" type="primary">Spint1</name>
    <name evidence="13" type="ORF">HALSEN_R03280</name>
</gene>
<dbReference type="FunFam" id="4.10.410.10:FF:000006">
    <property type="entry name" value="Serine peptidase inhibitor, Kunitz type 1"/>
    <property type="match status" value="1"/>
</dbReference>
<dbReference type="SMART" id="SM00765">
    <property type="entry name" value="MANEC"/>
    <property type="match status" value="1"/>
</dbReference>
<comment type="subcellular location">
    <subcellularLocation>
        <location evidence="1">Membrane</location>
    </subcellularLocation>
</comment>
<dbReference type="AlphaFoldDB" id="A0A851YWS2"/>
<evidence type="ECO:0000259" key="12">
    <source>
        <dbReference type="PROSITE" id="PS50986"/>
    </source>
</evidence>
<dbReference type="InterPro" id="IPR022409">
    <property type="entry name" value="PKD/Chitinase_dom"/>
</dbReference>
<dbReference type="OrthoDB" id="2019384at2759"/>
<evidence type="ECO:0000256" key="8">
    <source>
        <dbReference type="PROSITE-ProRule" id="PRU00124"/>
    </source>
</evidence>
<dbReference type="FunFam" id="4.10.410.10:FF:000020">
    <property type="entry name" value="Collagen, type VI, alpha 3"/>
    <property type="match status" value="1"/>
</dbReference>
<evidence type="ECO:0000256" key="5">
    <source>
        <dbReference type="ARBA" id="ARBA00023136"/>
    </source>
</evidence>
<dbReference type="PRINTS" id="PR00759">
    <property type="entry name" value="BASICPTASE"/>
</dbReference>
<dbReference type="Pfam" id="PF00014">
    <property type="entry name" value="Kunitz_BPTI"/>
    <property type="match status" value="2"/>
</dbReference>
<evidence type="ECO:0000256" key="6">
    <source>
        <dbReference type="ARBA" id="ARBA00023157"/>
    </source>
</evidence>
<dbReference type="SMART" id="SM00192">
    <property type="entry name" value="LDLa"/>
    <property type="match status" value="1"/>
</dbReference>
<evidence type="ECO:0000256" key="1">
    <source>
        <dbReference type="ARBA" id="ARBA00004370"/>
    </source>
</evidence>
<evidence type="ECO:0000259" key="11">
    <source>
        <dbReference type="PROSITE" id="PS50279"/>
    </source>
</evidence>
<dbReference type="InterPro" id="IPR002172">
    <property type="entry name" value="LDrepeatLR_classA_rpt"/>
</dbReference>
<keyword evidence="7" id="KW-0325">Glycoprotein</keyword>
<name>A0A851YWS2_9AVES</name>
<dbReference type="FunFam" id="2.60.40.10:FF:000061">
    <property type="entry name" value="Dyslexia-associated protein KIAA0319 homolog"/>
    <property type="match status" value="1"/>
</dbReference>
<dbReference type="InterPro" id="IPR011106">
    <property type="entry name" value="MANSC_N"/>
</dbReference>
<organism evidence="13 14">
    <name type="scientific">Halcyon senegalensis</name>
    <dbReference type="NCBI Taxonomy" id="342381"/>
    <lineage>
        <taxon>Eukaryota</taxon>
        <taxon>Metazoa</taxon>
        <taxon>Chordata</taxon>
        <taxon>Craniata</taxon>
        <taxon>Vertebrata</taxon>
        <taxon>Euteleostomi</taxon>
        <taxon>Archelosauria</taxon>
        <taxon>Archosauria</taxon>
        <taxon>Dinosauria</taxon>
        <taxon>Saurischia</taxon>
        <taxon>Theropoda</taxon>
        <taxon>Coelurosauria</taxon>
        <taxon>Aves</taxon>
        <taxon>Neognathae</taxon>
        <taxon>Neoaves</taxon>
        <taxon>Telluraves</taxon>
        <taxon>Coraciimorphae</taxon>
        <taxon>Coraciiformes</taxon>
        <taxon>Alcedinidae</taxon>
        <taxon>Halcyon</taxon>
    </lineage>
</organism>
<dbReference type="PROSITE" id="PS50986">
    <property type="entry name" value="MANSC"/>
    <property type="match status" value="1"/>
</dbReference>
<sequence>TVPLSFICLLLSFRKRLRSQGGEDQGSKMARGSPGPWFALWVSLVLAVDFGEGQKEKPFGERCLEEFTAGMPDFVLDTDASVQNGATFLSSPMVHRSRDCMRACCKDPACNLALVEQVPGTEEDRVQGCFLLNCLYEQAFVCRFARKIGFLNFLKKDVYDSYLTMQNHGSSDDHPPIARTGMDMRVQPGEPVMLRGTESMDDRGIVSYEWKQVLGDPSVEMKKHEEDQVEVSNLQAGTYVFQLTVTDTAQQQDFTNITIMVLNPEQTEEYCLAPKKVGWCRGSFPRWFYNPSLQQCEEFTFGGCKPNKNNYLREEECTLACKNVRVCNGNCQTPFFRCKDGCCIDAYLECDETLDCADGSDEMYCEQYAREFNRLQKINVTSKQDHCVDLPDTGQCTESIPRWYYNPFSEKCDPFTYGGCGGNNNNFEEEEECMKSCTGITKADVIGRRWESFESQSAILSAFEVVIAVLLGICIMVVLVIIGYFFLKNRKKNSRRRQPTTATNSTLSTTEDTEHLFYNSATKPV</sequence>
<dbReference type="PROSITE" id="PS50068">
    <property type="entry name" value="LDLRA_2"/>
    <property type="match status" value="1"/>
</dbReference>
<dbReference type="Gene3D" id="2.60.40.10">
    <property type="entry name" value="Immunoglobulins"/>
    <property type="match status" value="1"/>
</dbReference>
<dbReference type="InterPro" id="IPR035986">
    <property type="entry name" value="PKD_dom_sf"/>
</dbReference>
<feature type="non-terminal residue" evidence="13">
    <location>
        <position position="525"/>
    </location>
</feature>
<dbReference type="InterPro" id="IPR020901">
    <property type="entry name" value="Prtase_inh_Kunz-CS"/>
</dbReference>
<dbReference type="InterPro" id="IPR013783">
    <property type="entry name" value="Ig-like_fold"/>
</dbReference>
<keyword evidence="2 9" id="KW-0812">Transmembrane</keyword>
<dbReference type="PANTHER" id="PTHR46750">
    <property type="entry name" value="KUNITZ-TYPE PROTEASE INHIBITOR 1"/>
    <property type="match status" value="1"/>
</dbReference>
<dbReference type="Pfam" id="PF22352">
    <property type="entry name" value="K319L-like_PKD"/>
    <property type="match status" value="1"/>
</dbReference>
<dbReference type="PANTHER" id="PTHR46750:SF1">
    <property type="entry name" value="KUNITZ-TYPE PROTEASE INHIBITOR 1"/>
    <property type="match status" value="1"/>
</dbReference>